<feature type="region of interest" description="Disordered" evidence="6">
    <location>
        <begin position="1"/>
        <end position="37"/>
    </location>
</feature>
<feature type="compositionally biased region" description="Basic residues" evidence="6">
    <location>
        <begin position="1"/>
        <end position="16"/>
    </location>
</feature>
<evidence type="ECO:0000256" key="3">
    <source>
        <dbReference type="ARBA" id="ARBA00022490"/>
    </source>
</evidence>
<dbReference type="GO" id="GO:0045892">
    <property type="term" value="P:negative regulation of DNA-templated transcription"/>
    <property type="evidence" value="ECO:0007669"/>
    <property type="project" value="InterPro"/>
</dbReference>
<feature type="domain" description="MI" evidence="7">
    <location>
        <begin position="227"/>
        <end position="348"/>
    </location>
</feature>
<dbReference type="InterPro" id="IPR016024">
    <property type="entry name" value="ARM-type_fold"/>
</dbReference>
<comment type="subcellular location">
    <subcellularLocation>
        <location evidence="1">Cytoplasm</location>
    </subcellularLocation>
</comment>
<evidence type="ECO:0000259" key="7">
    <source>
        <dbReference type="PROSITE" id="PS51366"/>
    </source>
</evidence>
<proteinExistence type="inferred from homology"/>
<dbReference type="InterPro" id="IPR039778">
    <property type="entry name" value="PDCD4"/>
</dbReference>
<dbReference type="SMART" id="SM00544">
    <property type="entry name" value="MA3"/>
    <property type="match status" value="3"/>
</dbReference>
<protein>
    <recommendedName>
        <fullName evidence="7">MI domain-containing protein</fullName>
    </recommendedName>
</protein>
<feature type="domain" description="MI" evidence="7">
    <location>
        <begin position="91"/>
        <end position="215"/>
    </location>
</feature>
<dbReference type="Pfam" id="PF02847">
    <property type="entry name" value="MA3"/>
    <property type="match status" value="3"/>
</dbReference>
<feature type="region of interest" description="Disordered" evidence="6">
    <location>
        <begin position="504"/>
        <end position="532"/>
    </location>
</feature>
<organism evidence="8">
    <name type="scientific">Lotharella oceanica</name>
    <dbReference type="NCBI Taxonomy" id="641309"/>
    <lineage>
        <taxon>Eukaryota</taxon>
        <taxon>Sar</taxon>
        <taxon>Rhizaria</taxon>
        <taxon>Cercozoa</taxon>
        <taxon>Chlorarachniophyceae</taxon>
        <taxon>Lotharella</taxon>
    </lineage>
</organism>
<keyword evidence="5" id="KW-0539">Nucleus</keyword>
<dbReference type="Gene3D" id="1.25.40.180">
    <property type="match status" value="3"/>
</dbReference>
<evidence type="ECO:0000313" key="8">
    <source>
        <dbReference type="EMBL" id="CAD9761762.1"/>
    </source>
</evidence>
<accession>A0A7S2TQY3</accession>
<comment type="similarity">
    <text evidence="2">Belongs to the PDCD4 family.</text>
</comment>
<name>A0A7S2TQY3_9EUKA</name>
<dbReference type="PROSITE" id="PS51366">
    <property type="entry name" value="MI"/>
    <property type="match status" value="3"/>
</dbReference>
<feature type="domain" description="MI" evidence="7">
    <location>
        <begin position="388"/>
        <end position="512"/>
    </location>
</feature>
<dbReference type="AlphaFoldDB" id="A0A7S2TQY3"/>
<dbReference type="SUPFAM" id="SSF48371">
    <property type="entry name" value="ARM repeat"/>
    <property type="match status" value="3"/>
</dbReference>
<keyword evidence="3" id="KW-0963">Cytoplasm</keyword>
<keyword evidence="4" id="KW-0677">Repeat</keyword>
<evidence type="ECO:0000256" key="2">
    <source>
        <dbReference type="ARBA" id="ARBA00005497"/>
    </source>
</evidence>
<gene>
    <name evidence="8" type="ORF">LSP00402_LOCUS8832</name>
</gene>
<evidence type="ECO:0000256" key="5">
    <source>
        <dbReference type="ARBA" id="ARBA00023242"/>
    </source>
</evidence>
<feature type="compositionally biased region" description="Basic and acidic residues" evidence="6">
    <location>
        <begin position="504"/>
        <end position="521"/>
    </location>
</feature>
<dbReference type="PANTHER" id="PTHR12626">
    <property type="entry name" value="PROGRAMMED CELL DEATH 4"/>
    <property type="match status" value="1"/>
</dbReference>
<evidence type="ECO:0000256" key="1">
    <source>
        <dbReference type="ARBA" id="ARBA00004496"/>
    </source>
</evidence>
<dbReference type="InterPro" id="IPR003891">
    <property type="entry name" value="Initiation_fac_eIF4g_MI"/>
</dbReference>
<sequence length="532" mass="59982">MSTIKSKKRDKLKHSATGRTKNNGGACKGGAGGKGTWGKPGVEYKYDDDAAYLDWQDPNYNEEEHGGFYFSSIPAKEAELAFSASIQTQKAFKAKIRSAAREYFQSPEKAEFVTKVKETKMRDSLLYHEIVKELVRMSMDKDDKGKHHATDLLRYLVRERVLESTHVFKGFYHLLNQIHEITIDVPKAKDKLDYIIGCSLLFGLTQDEIDRLRSSLKQTTDQKTLKEIKVNLTDMVKEYMDSEDISELSRCFSESKMPYMGHELVKRGISISMDRSPRERELMSRAIAEMTGETLIREEASKGFEILLQRVEDLIMDVPNVLEYLSSFVARAIADEALAPSFLVQAHIQEGDGGYAVIKQAQKLLSQSGAMQRLSRVWGPSAGDGVMVLKKAIHDLILEYFSSNDIDEAVRLAKEMPVLFHHEIVKRAFVLALDRKEREVELAAKLLLTLMSRNVMLISQMKRGLERIEGSLDDMALDNGKAKTIYESFKLKFKEALGTDIAKEQTPKKSGVELKKEEGKKAGTNGTANGTK</sequence>
<dbReference type="PANTHER" id="PTHR12626:SF0">
    <property type="entry name" value="PROGRAMMED CELL DEATH PROTEIN 4"/>
    <property type="match status" value="1"/>
</dbReference>
<evidence type="ECO:0000256" key="6">
    <source>
        <dbReference type="SAM" id="MobiDB-lite"/>
    </source>
</evidence>
<dbReference type="EMBL" id="HBHP01014108">
    <property type="protein sequence ID" value="CAD9761762.1"/>
    <property type="molecule type" value="Transcribed_RNA"/>
</dbReference>
<evidence type="ECO:0000256" key="4">
    <source>
        <dbReference type="ARBA" id="ARBA00022737"/>
    </source>
</evidence>
<reference evidence="8" key="1">
    <citation type="submission" date="2021-01" db="EMBL/GenBank/DDBJ databases">
        <authorList>
            <person name="Corre E."/>
            <person name="Pelletier E."/>
            <person name="Niang G."/>
            <person name="Scheremetjew M."/>
            <person name="Finn R."/>
            <person name="Kale V."/>
            <person name="Holt S."/>
            <person name="Cochrane G."/>
            <person name="Meng A."/>
            <person name="Brown T."/>
            <person name="Cohen L."/>
        </authorList>
    </citation>
    <scope>NUCLEOTIDE SEQUENCE</scope>
    <source>
        <strain evidence="8">CCMP622</strain>
    </source>
</reference>
<feature type="compositionally biased region" description="Gly residues" evidence="6">
    <location>
        <begin position="26"/>
        <end position="37"/>
    </location>
</feature>
<dbReference type="GO" id="GO:0005737">
    <property type="term" value="C:cytoplasm"/>
    <property type="evidence" value="ECO:0007669"/>
    <property type="project" value="UniProtKB-SubCell"/>
</dbReference>